<keyword evidence="2" id="KW-1185">Reference proteome</keyword>
<protein>
    <submittedName>
        <fullName evidence="1">Uncharacterized protein</fullName>
    </submittedName>
</protein>
<comment type="caution">
    <text evidence="1">The sequence shown here is derived from an EMBL/GenBank/DDBJ whole genome shotgun (WGS) entry which is preliminary data.</text>
</comment>
<name>A0ABV0YPW6_9TELE</name>
<evidence type="ECO:0000313" key="1">
    <source>
        <dbReference type="EMBL" id="MEQ2295902.1"/>
    </source>
</evidence>
<dbReference type="EMBL" id="JAHRIP010039176">
    <property type="protein sequence ID" value="MEQ2295902.1"/>
    <property type="molecule type" value="Genomic_DNA"/>
</dbReference>
<sequence length="105" mass="11137">MICEKGLMGAAGGPCGVLQGSGRSFLESVCSLNLRRAALEICIAGVEGCQGHQLFTPPFVPPPLHTHTHTHSRGNDKIYRLLQPLPAVNLTSFLVLSADLQSLSS</sequence>
<organism evidence="1 2">
    <name type="scientific">Ameca splendens</name>
    <dbReference type="NCBI Taxonomy" id="208324"/>
    <lineage>
        <taxon>Eukaryota</taxon>
        <taxon>Metazoa</taxon>
        <taxon>Chordata</taxon>
        <taxon>Craniata</taxon>
        <taxon>Vertebrata</taxon>
        <taxon>Euteleostomi</taxon>
        <taxon>Actinopterygii</taxon>
        <taxon>Neopterygii</taxon>
        <taxon>Teleostei</taxon>
        <taxon>Neoteleostei</taxon>
        <taxon>Acanthomorphata</taxon>
        <taxon>Ovalentaria</taxon>
        <taxon>Atherinomorphae</taxon>
        <taxon>Cyprinodontiformes</taxon>
        <taxon>Goodeidae</taxon>
        <taxon>Ameca</taxon>
    </lineage>
</organism>
<dbReference type="Proteomes" id="UP001469553">
    <property type="component" value="Unassembled WGS sequence"/>
</dbReference>
<evidence type="ECO:0000313" key="2">
    <source>
        <dbReference type="Proteomes" id="UP001469553"/>
    </source>
</evidence>
<gene>
    <name evidence="1" type="ORF">AMECASPLE_019350</name>
</gene>
<accession>A0ABV0YPW6</accession>
<proteinExistence type="predicted"/>
<reference evidence="1 2" key="1">
    <citation type="submission" date="2021-06" db="EMBL/GenBank/DDBJ databases">
        <authorList>
            <person name="Palmer J.M."/>
        </authorList>
    </citation>
    <scope>NUCLEOTIDE SEQUENCE [LARGE SCALE GENOMIC DNA]</scope>
    <source>
        <strain evidence="1 2">AS_MEX2019</strain>
        <tissue evidence="1">Muscle</tissue>
    </source>
</reference>